<organism evidence="1 2">
    <name type="scientific">Pleuronectes platessa</name>
    <name type="common">European plaice</name>
    <dbReference type="NCBI Taxonomy" id="8262"/>
    <lineage>
        <taxon>Eukaryota</taxon>
        <taxon>Metazoa</taxon>
        <taxon>Chordata</taxon>
        <taxon>Craniata</taxon>
        <taxon>Vertebrata</taxon>
        <taxon>Euteleostomi</taxon>
        <taxon>Actinopterygii</taxon>
        <taxon>Neopterygii</taxon>
        <taxon>Teleostei</taxon>
        <taxon>Neoteleostei</taxon>
        <taxon>Acanthomorphata</taxon>
        <taxon>Carangaria</taxon>
        <taxon>Pleuronectiformes</taxon>
        <taxon>Pleuronectoidei</taxon>
        <taxon>Pleuronectidae</taxon>
        <taxon>Pleuronectes</taxon>
    </lineage>
</organism>
<protein>
    <submittedName>
        <fullName evidence="1">Uncharacterized protein</fullName>
    </submittedName>
</protein>
<name>A0A9N7TSZ9_PLEPL</name>
<dbReference type="Proteomes" id="UP001153269">
    <property type="component" value="Unassembled WGS sequence"/>
</dbReference>
<sequence>MLGQGISPSAPRVQEECIQLPASSMQQDTKACPKPDPGSCNEKGDPWFLEACHPFMSLTLECSRPKW</sequence>
<reference evidence="1" key="1">
    <citation type="submission" date="2020-03" db="EMBL/GenBank/DDBJ databases">
        <authorList>
            <person name="Weist P."/>
        </authorList>
    </citation>
    <scope>NUCLEOTIDE SEQUENCE</scope>
</reference>
<dbReference type="AlphaFoldDB" id="A0A9N7TSZ9"/>
<dbReference type="EMBL" id="CADEAL010000335">
    <property type="protein sequence ID" value="CAB1418610.1"/>
    <property type="molecule type" value="Genomic_DNA"/>
</dbReference>
<comment type="caution">
    <text evidence="1">The sequence shown here is derived from an EMBL/GenBank/DDBJ whole genome shotgun (WGS) entry which is preliminary data.</text>
</comment>
<gene>
    <name evidence="1" type="ORF">PLEPLA_LOCUS6436</name>
</gene>
<proteinExistence type="predicted"/>
<accession>A0A9N7TSZ9</accession>
<evidence type="ECO:0000313" key="2">
    <source>
        <dbReference type="Proteomes" id="UP001153269"/>
    </source>
</evidence>
<keyword evidence="2" id="KW-1185">Reference proteome</keyword>
<evidence type="ECO:0000313" key="1">
    <source>
        <dbReference type="EMBL" id="CAB1418610.1"/>
    </source>
</evidence>